<dbReference type="AlphaFoldDB" id="A0A562MMN2"/>
<evidence type="ECO:0000313" key="1">
    <source>
        <dbReference type="EMBL" id="TWI21182.1"/>
    </source>
</evidence>
<dbReference type="InterPro" id="IPR018490">
    <property type="entry name" value="cNMP-bd_dom_sf"/>
</dbReference>
<protein>
    <submittedName>
        <fullName evidence="1">CRP-like cAMP-binding protein</fullName>
    </submittedName>
</protein>
<reference evidence="1 2" key="1">
    <citation type="journal article" date="2015" name="Stand. Genomic Sci.">
        <title>Genomic Encyclopedia of Bacterial and Archaeal Type Strains, Phase III: the genomes of soil and plant-associated and newly described type strains.</title>
        <authorList>
            <person name="Whitman W.B."/>
            <person name="Woyke T."/>
            <person name="Klenk H.P."/>
            <person name="Zhou Y."/>
            <person name="Lilburn T.G."/>
            <person name="Beck B.J."/>
            <person name="De Vos P."/>
            <person name="Vandamme P."/>
            <person name="Eisen J.A."/>
            <person name="Garrity G."/>
            <person name="Hugenholtz P."/>
            <person name="Kyrpides N.C."/>
        </authorList>
    </citation>
    <scope>NUCLEOTIDE SEQUENCE [LARGE SCALE GENOMIC DNA]</scope>
    <source>
        <strain evidence="1 2">CGMCC 1.6855</strain>
    </source>
</reference>
<dbReference type="InterPro" id="IPR014710">
    <property type="entry name" value="RmlC-like_jellyroll"/>
</dbReference>
<comment type="caution">
    <text evidence="1">The sequence shown here is derived from an EMBL/GenBank/DDBJ whole genome shotgun (WGS) entry which is preliminary data.</text>
</comment>
<dbReference type="Proteomes" id="UP000315908">
    <property type="component" value="Unassembled WGS sequence"/>
</dbReference>
<dbReference type="SUPFAM" id="SSF51206">
    <property type="entry name" value="cAMP-binding domain-like"/>
    <property type="match status" value="1"/>
</dbReference>
<dbReference type="RefSeq" id="WP_145327855.1">
    <property type="nucleotide sequence ID" value="NZ_DAIRPU010000028.1"/>
</dbReference>
<proteinExistence type="predicted"/>
<gene>
    <name evidence="1" type="ORF">IQ31_01998</name>
</gene>
<dbReference type="EMBL" id="VLKR01000008">
    <property type="protein sequence ID" value="TWI21182.1"/>
    <property type="molecule type" value="Genomic_DNA"/>
</dbReference>
<accession>A0A562MMN2</accession>
<dbReference type="OrthoDB" id="703618at2"/>
<evidence type="ECO:0000313" key="2">
    <source>
        <dbReference type="Proteomes" id="UP000315908"/>
    </source>
</evidence>
<organism evidence="1 2">
    <name type="scientific">Sphingobacterium siyangense</name>
    <dbReference type="NCBI Taxonomy" id="459529"/>
    <lineage>
        <taxon>Bacteria</taxon>
        <taxon>Pseudomonadati</taxon>
        <taxon>Bacteroidota</taxon>
        <taxon>Sphingobacteriia</taxon>
        <taxon>Sphingobacteriales</taxon>
        <taxon>Sphingobacteriaceae</taxon>
        <taxon>Sphingobacterium</taxon>
    </lineage>
</organism>
<sequence length="207" mass="24188">MGTYYSAKEMLLKFQGYWKKFHPELGDFHINWLLKNGQVRPMVKGETLVAAEDRQSAIYIVLAGLLVKQRYCPHRNRYNIMNVALPHMGIFTTIHFYSKSPALGDISCLRSGLLLKIPYKAIIPYRQNETAIDTLVNLLINKQKHQLDHLRVMGSIPNVTERYFYFADYLPQLYSVLNIREQSDLLLISESSVHRAKRLYLKRRTKN</sequence>
<name>A0A562MMN2_9SPHI</name>
<dbReference type="Gene3D" id="2.60.120.10">
    <property type="entry name" value="Jelly Rolls"/>
    <property type="match status" value="1"/>
</dbReference>